<keyword evidence="1" id="KW-0472">Membrane</keyword>
<dbReference type="AlphaFoldDB" id="A0A7W5B418"/>
<sequence length="183" mass="20543">MRKGWKLAAAFIIFILAACGGLIWYIAPDEELNLAYEQVPLLERALDMVKRQSTELILTSGDLNNLAKRALTAHSDVSPDTQITGADFELVGDELFADVHVMYKKLIPAGVKVVYRFEWQDPNLIGTVVEAKVKSLPIPSERFERITIPLGEQLPKLIHVSDIAIQNGQLHIRFRKPKLSDLL</sequence>
<feature type="transmembrane region" description="Helical" evidence="1">
    <location>
        <begin position="7"/>
        <end position="27"/>
    </location>
</feature>
<keyword evidence="3" id="KW-1185">Reference proteome</keyword>
<organism evidence="2 3">
    <name type="scientific">Paenibacillus phyllosphaerae</name>
    <dbReference type="NCBI Taxonomy" id="274593"/>
    <lineage>
        <taxon>Bacteria</taxon>
        <taxon>Bacillati</taxon>
        <taxon>Bacillota</taxon>
        <taxon>Bacilli</taxon>
        <taxon>Bacillales</taxon>
        <taxon>Paenibacillaceae</taxon>
        <taxon>Paenibacillus</taxon>
    </lineage>
</organism>
<protein>
    <recommendedName>
        <fullName evidence="4">DUF2140 family protein</fullName>
    </recommendedName>
</protein>
<evidence type="ECO:0008006" key="4">
    <source>
        <dbReference type="Google" id="ProtNLM"/>
    </source>
</evidence>
<keyword evidence="1" id="KW-1133">Transmembrane helix</keyword>
<dbReference type="RefSeq" id="WP_183603634.1">
    <property type="nucleotide sequence ID" value="NZ_JACHXK010000019.1"/>
</dbReference>
<accession>A0A7W5B418</accession>
<comment type="caution">
    <text evidence="2">The sequence shown here is derived from an EMBL/GenBank/DDBJ whole genome shotgun (WGS) entry which is preliminary data.</text>
</comment>
<keyword evidence="1" id="KW-0812">Transmembrane</keyword>
<dbReference type="EMBL" id="JACHXK010000019">
    <property type="protein sequence ID" value="MBB3113566.1"/>
    <property type="molecule type" value="Genomic_DNA"/>
</dbReference>
<evidence type="ECO:0000256" key="1">
    <source>
        <dbReference type="SAM" id="Phobius"/>
    </source>
</evidence>
<proteinExistence type="predicted"/>
<evidence type="ECO:0000313" key="2">
    <source>
        <dbReference type="EMBL" id="MBB3113566.1"/>
    </source>
</evidence>
<name>A0A7W5B418_9BACL</name>
<dbReference type="PROSITE" id="PS51257">
    <property type="entry name" value="PROKAR_LIPOPROTEIN"/>
    <property type="match status" value="1"/>
</dbReference>
<gene>
    <name evidence="2" type="ORF">FHS18_005678</name>
</gene>
<dbReference type="Proteomes" id="UP000570361">
    <property type="component" value="Unassembled WGS sequence"/>
</dbReference>
<evidence type="ECO:0000313" key="3">
    <source>
        <dbReference type="Proteomes" id="UP000570361"/>
    </source>
</evidence>
<reference evidence="2 3" key="1">
    <citation type="submission" date="2020-08" db="EMBL/GenBank/DDBJ databases">
        <title>Genomic Encyclopedia of Type Strains, Phase III (KMG-III): the genomes of soil and plant-associated and newly described type strains.</title>
        <authorList>
            <person name="Whitman W."/>
        </authorList>
    </citation>
    <scope>NUCLEOTIDE SEQUENCE [LARGE SCALE GENOMIC DNA]</scope>
    <source>
        <strain evidence="2 3">CECT 5862</strain>
    </source>
</reference>